<dbReference type="FunFam" id="2.20.110.10:FF:000025">
    <property type="entry name" value="MORN repeat, putative"/>
    <property type="match status" value="1"/>
</dbReference>
<accession>G0TS27</accession>
<dbReference type="InterPro" id="IPR003409">
    <property type="entry name" value="MORN"/>
</dbReference>
<proteinExistence type="predicted"/>
<evidence type="ECO:0000256" key="2">
    <source>
        <dbReference type="SAM" id="MobiDB-lite"/>
    </source>
</evidence>
<evidence type="ECO:0000256" key="1">
    <source>
        <dbReference type="ARBA" id="ARBA00022737"/>
    </source>
</evidence>
<dbReference type="AlphaFoldDB" id="G0TS27"/>
<organism evidence="3">
    <name type="scientific">Trypanosoma vivax (strain Y486)</name>
    <dbReference type="NCBI Taxonomy" id="1055687"/>
    <lineage>
        <taxon>Eukaryota</taxon>
        <taxon>Discoba</taxon>
        <taxon>Euglenozoa</taxon>
        <taxon>Kinetoplastea</taxon>
        <taxon>Metakinetoplastina</taxon>
        <taxon>Trypanosomatida</taxon>
        <taxon>Trypanosomatidae</taxon>
        <taxon>Trypanosoma</taxon>
        <taxon>Duttonella</taxon>
    </lineage>
</organism>
<dbReference type="InterPro" id="IPR052849">
    <property type="entry name" value="MORN_repeat_protein"/>
</dbReference>
<dbReference type="SMART" id="SM00698">
    <property type="entry name" value="MORN"/>
    <property type="match status" value="3"/>
</dbReference>
<feature type="compositionally biased region" description="Basic and acidic residues" evidence="2">
    <location>
        <begin position="1"/>
        <end position="15"/>
    </location>
</feature>
<protein>
    <submittedName>
        <fullName evidence="3">Uncharacterized protein</fullName>
    </submittedName>
</protein>
<feature type="region of interest" description="Disordered" evidence="2">
    <location>
        <begin position="43"/>
        <end position="76"/>
    </location>
</feature>
<keyword evidence="1" id="KW-0677">Repeat</keyword>
<dbReference type="EMBL" id="HE573018">
    <property type="protein sequence ID" value="CCC46751.1"/>
    <property type="molecule type" value="Genomic_DNA"/>
</dbReference>
<feature type="compositionally biased region" description="Polar residues" evidence="2">
    <location>
        <begin position="54"/>
        <end position="73"/>
    </location>
</feature>
<evidence type="ECO:0000313" key="3">
    <source>
        <dbReference type="EMBL" id="CCC46751.1"/>
    </source>
</evidence>
<gene>
    <name evidence="3" type="ORF">TVY486_0201640</name>
</gene>
<dbReference type="Gene3D" id="2.20.110.10">
    <property type="entry name" value="Histone H3 K4-specific methyltransferase SET7/9 N-terminal domain"/>
    <property type="match status" value="2"/>
</dbReference>
<name>G0TS27_TRYVY</name>
<feature type="region of interest" description="Disordered" evidence="2">
    <location>
        <begin position="1"/>
        <end position="24"/>
    </location>
</feature>
<sequence>MQRDTDRSKKKKEEPREEDEFGIFHFGDGSLYEGRVCRREAPTEASSGILPSPLAQSNPRAQQAQELPSSTIPVQHGKGIFRDAGGAIYDGEWAEGTMGGEALLRFPSGATYAGSMYANNFYGVGTYTWPDGSRYEGQWESSRMHGLGTFTDSQGQRWVGKFNNGHGIGLLAEVRF</sequence>
<dbReference type="PANTHER" id="PTHR46917:SF1">
    <property type="entry name" value="MORN REPEAT-CONTAINING PROTEIN 2"/>
    <property type="match status" value="1"/>
</dbReference>
<dbReference type="Pfam" id="PF02493">
    <property type="entry name" value="MORN"/>
    <property type="match status" value="3"/>
</dbReference>
<dbReference type="SUPFAM" id="SSF82185">
    <property type="entry name" value="Histone H3 K4-specific methyltransferase SET7/9 N-terminal domain"/>
    <property type="match status" value="1"/>
</dbReference>
<dbReference type="VEuPathDB" id="TriTrypDB:TvY486_0201640"/>
<dbReference type="PANTHER" id="PTHR46917">
    <property type="entry name" value="MORN REPEAT-CONTAINING PROTEIN 2"/>
    <property type="match status" value="1"/>
</dbReference>
<reference evidence="3" key="1">
    <citation type="journal article" date="2012" name="Proc. Natl. Acad. Sci. U.S.A.">
        <title>Antigenic diversity is generated by distinct evolutionary mechanisms in African trypanosome species.</title>
        <authorList>
            <person name="Jackson A.P."/>
            <person name="Berry A."/>
            <person name="Aslett M."/>
            <person name="Allison H.C."/>
            <person name="Burton P."/>
            <person name="Vavrova-Anderson J."/>
            <person name="Brown R."/>
            <person name="Browne H."/>
            <person name="Corton N."/>
            <person name="Hauser H."/>
            <person name="Gamble J."/>
            <person name="Gilderthorp R."/>
            <person name="Marcello L."/>
            <person name="McQuillan J."/>
            <person name="Otto T.D."/>
            <person name="Quail M.A."/>
            <person name="Sanders M.J."/>
            <person name="van Tonder A."/>
            <person name="Ginger M.L."/>
            <person name="Field M.C."/>
            <person name="Barry J.D."/>
            <person name="Hertz-Fowler C."/>
            <person name="Berriman M."/>
        </authorList>
    </citation>
    <scope>NUCLEOTIDE SEQUENCE</scope>
    <source>
        <strain evidence="3">Y486</strain>
    </source>
</reference>